<dbReference type="SFLD" id="SFLDG01084">
    <property type="entry name" value="Uncharacterised_Radical_SAM_Su"/>
    <property type="match status" value="1"/>
</dbReference>
<evidence type="ECO:0000256" key="1">
    <source>
        <dbReference type="ARBA" id="ARBA00022723"/>
    </source>
</evidence>
<dbReference type="Pfam" id="PF04055">
    <property type="entry name" value="Radical_SAM"/>
    <property type="match status" value="1"/>
</dbReference>
<accession>A0A420WC32</accession>
<dbReference type="NCBIfam" id="NF033668">
    <property type="entry name" value="rSAM_PA0069"/>
    <property type="match status" value="1"/>
</dbReference>
<feature type="compositionally biased region" description="Basic and acidic residues" evidence="4">
    <location>
        <begin position="36"/>
        <end position="57"/>
    </location>
</feature>
<keyword evidence="2" id="KW-0408">Iron</keyword>
<reference evidence="6 7" key="1">
    <citation type="submission" date="2018-10" db="EMBL/GenBank/DDBJ databases">
        <title>Comparative analysis of microorganisms from saline springs in Andes Mountain Range, Colombia.</title>
        <authorList>
            <person name="Rubin E."/>
        </authorList>
    </citation>
    <scope>NUCLEOTIDE SEQUENCE [LARGE SCALE GENOMIC DNA]</scope>
    <source>
        <strain evidence="6 7">USBA 36</strain>
    </source>
</reference>
<dbReference type="OrthoDB" id="9785699at2"/>
<dbReference type="SMART" id="SM00729">
    <property type="entry name" value="Elp3"/>
    <property type="match status" value="1"/>
</dbReference>
<comment type="caution">
    <text evidence="6">The sequence shown here is derived from an EMBL/GenBank/DDBJ whole genome shotgun (WGS) entry which is preliminary data.</text>
</comment>
<dbReference type="InterPro" id="IPR006638">
    <property type="entry name" value="Elp3/MiaA/NifB-like_rSAM"/>
</dbReference>
<dbReference type="RefSeq" id="WP_121221653.1">
    <property type="nucleotide sequence ID" value="NZ_RBIG01000003.1"/>
</dbReference>
<dbReference type="GO" id="GO:0051536">
    <property type="term" value="F:iron-sulfur cluster binding"/>
    <property type="evidence" value="ECO:0007669"/>
    <property type="project" value="UniProtKB-KW"/>
</dbReference>
<keyword evidence="1" id="KW-0479">Metal-binding</keyword>
<dbReference type="Gene3D" id="3.80.30.30">
    <property type="match status" value="1"/>
</dbReference>
<dbReference type="PANTHER" id="PTHR43432:SF3">
    <property type="entry name" value="SLR0285 PROTEIN"/>
    <property type="match status" value="1"/>
</dbReference>
<dbReference type="GO" id="GO:0046872">
    <property type="term" value="F:metal ion binding"/>
    <property type="evidence" value="ECO:0007669"/>
    <property type="project" value="UniProtKB-KW"/>
</dbReference>
<feature type="domain" description="Radical SAM core" evidence="5">
    <location>
        <begin position="68"/>
        <end position="305"/>
    </location>
</feature>
<dbReference type="AlphaFoldDB" id="A0A420WC32"/>
<keyword evidence="3" id="KW-0411">Iron-sulfur</keyword>
<dbReference type="Proteomes" id="UP000277424">
    <property type="component" value="Unassembled WGS sequence"/>
</dbReference>
<feature type="region of interest" description="Disordered" evidence="4">
    <location>
        <begin position="36"/>
        <end position="66"/>
    </location>
</feature>
<evidence type="ECO:0000256" key="4">
    <source>
        <dbReference type="SAM" id="MobiDB-lite"/>
    </source>
</evidence>
<evidence type="ECO:0000256" key="2">
    <source>
        <dbReference type="ARBA" id="ARBA00023004"/>
    </source>
</evidence>
<dbReference type="SUPFAM" id="SSF102114">
    <property type="entry name" value="Radical SAM enzymes"/>
    <property type="match status" value="1"/>
</dbReference>
<protein>
    <submittedName>
        <fullName evidence="6">DNA repair photolyase</fullName>
    </submittedName>
</protein>
<proteinExistence type="predicted"/>
<dbReference type="InterPro" id="IPR058240">
    <property type="entry name" value="rSAM_sf"/>
</dbReference>
<evidence type="ECO:0000313" key="7">
    <source>
        <dbReference type="Proteomes" id="UP000277424"/>
    </source>
</evidence>
<dbReference type="CDD" id="cd01335">
    <property type="entry name" value="Radical_SAM"/>
    <property type="match status" value="1"/>
</dbReference>
<dbReference type="InterPro" id="IPR040086">
    <property type="entry name" value="MJ0683-like"/>
</dbReference>
<dbReference type="EMBL" id="RBIG01000003">
    <property type="protein sequence ID" value="RKQ68589.1"/>
    <property type="molecule type" value="Genomic_DNA"/>
</dbReference>
<dbReference type="GO" id="GO:0016829">
    <property type="term" value="F:lyase activity"/>
    <property type="evidence" value="ECO:0007669"/>
    <property type="project" value="UniProtKB-KW"/>
</dbReference>
<evidence type="ECO:0000256" key="3">
    <source>
        <dbReference type="ARBA" id="ARBA00023014"/>
    </source>
</evidence>
<dbReference type="InterPro" id="IPR007197">
    <property type="entry name" value="rSAM"/>
</dbReference>
<dbReference type="SFLD" id="SFLDS00029">
    <property type="entry name" value="Radical_SAM"/>
    <property type="match status" value="1"/>
</dbReference>
<evidence type="ECO:0000313" key="6">
    <source>
        <dbReference type="EMBL" id="RKQ68589.1"/>
    </source>
</evidence>
<organism evidence="6 7">
    <name type="scientific">Oceanibaculum indicum</name>
    <dbReference type="NCBI Taxonomy" id="526216"/>
    <lineage>
        <taxon>Bacteria</taxon>
        <taxon>Pseudomonadati</taxon>
        <taxon>Pseudomonadota</taxon>
        <taxon>Alphaproteobacteria</taxon>
        <taxon>Rhodospirillales</taxon>
        <taxon>Oceanibaculaceae</taxon>
        <taxon>Oceanibaculum</taxon>
    </lineage>
</organism>
<name>A0A420WC32_9PROT</name>
<evidence type="ECO:0000259" key="5">
    <source>
        <dbReference type="PROSITE" id="PS51918"/>
    </source>
</evidence>
<dbReference type="PANTHER" id="PTHR43432">
    <property type="entry name" value="SLR0285 PROTEIN"/>
    <property type="match status" value="1"/>
</dbReference>
<sequence>MVEEAPILARKGRGAIRNESGRYEKFTRIAVSDGWDRAPEDEFPDENRPRTEIRTDSSRSIVSHNDSPDIPFSSSINPYKGCEHGCIYCFARPTHAYLGLSPGLDFETKIFAKPDAAALLDKTFRGRNYKPTVIAMGANTDPYQPAERSLRITRAVLEVLERFGHPVGIVTKSALVTRDIDILARLAKKRLVAVSLSVTTLDRDLARVMEPRASTPPLRLEAIRKLSEAGIPTGVMAAPMIPALNDHELEAILQAAAEAGAKSAGYVLLRLPLEIKDLFADWLETHRPDRARHVLSLVRDTRGGALYTAEFGKRMRGDGPYAQLIAQRFRAAVARLELNRDRWALDLSQFKVPPPETGQLSLF</sequence>
<keyword evidence="6" id="KW-0456">Lyase</keyword>
<gene>
    <name evidence="6" type="ORF">BCL74_3070</name>
</gene>
<dbReference type="PROSITE" id="PS51918">
    <property type="entry name" value="RADICAL_SAM"/>
    <property type="match status" value="1"/>
</dbReference>